<dbReference type="PANTHER" id="PTHR35302:SF1">
    <property type="entry name" value="PROTEIN COFACTOR ASSEMBLY OF COMPLEX C SUBUNIT B CCB1, CHLOROPLASTIC"/>
    <property type="match status" value="1"/>
</dbReference>
<proteinExistence type="predicted"/>
<dbReference type="EMBL" id="HBIU01017807">
    <property type="protein sequence ID" value="CAE0629614.1"/>
    <property type="molecule type" value="Transcribed_RNA"/>
</dbReference>
<accession>A0A7S3XQU3</accession>
<evidence type="ECO:0000313" key="4">
    <source>
        <dbReference type="EMBL" id="CAE0629614.1"/>
    </source>
</evidence>
<feature type="signal peptide" evidence="3">
    <location>
        <begin position="1"/>
        <end position="20"/>
    </location>
</feature>
<sequence length="327" mass="35995">MGRFLLLNILIALFSTRSAAFVNNAARYSTLQPGVAKSTIKSQKKAAHEVTMVQEMLEPNTISAVFQAASNLIAEEATTSYSKASYYTTLGLYVISFPGLYSLVKRSVKASNVKKTYELPGPSADTGAKEMKQIAAEAVREAYLPIIEAAAKQLKQVVAYFRAQNYEIVNAGETISFKGTLSKSSSQAFFLTFCTFIGLGSLALVLSIQFQEIGQNFFWMTLLAPYAGVYYWKNADREETAEVKLEIADDERTVDLVIAAGKEELERFARTMDYCEKGMVRVKGIFEGEEMDAPAVPLVKTTTPVAEEEKAEPVAAAATKEEQQQQQ</sequence>
<gene>
    <name evidence="4" type="ORF">HAKA00212_LOCUS8298</name>
</gene>
<keyword evidence="2" id="KW-1133">Transmembrane helix</keyword>
<feature type="chain" id="PRO_5030993186" evidence="3">
    <location>
        <begin position="21"/>
        <end position="327"/>
    </location>
</feature>
<dbReference type="AlphaFoldDB" id="A0A7S3XQU3"/>
<dbReference type="PANTHER" id="PTHR35302">
    <property type="match status" value="1"/>
</dbReference>
<name>A0A7S3XQU3_HETAK</name>
<keyword evidence="2" id="KW-0472">Membrane</keyword>
<dbReference type="InterPro" id="IPR021919">
    <property type="entry name" value="CCB1"/>
</dbReference>
<keyword evidence="2" id="KW-0812">Transmembrane</keyword>
<feature type="transmembrane region" description="Helical" evidence="2">
    <location>
        <begin position="188"/>
        <end position="210"/>
    </location>
</feature>
<protein>
    <submittedName>
        <fullName evidence="4">Uncharacterized protein</fullName>
    </submittedName>
</protein>
<organism evidence="4">
    <name type="scientific">Heterosigma akashiwo</name>
    <name type="common">Chromophytic alga</name>
    <name type="synonym">Heterosigma carterae</name>
    <dbReference type="NCBI Taxonomy" id="2829"/>
    <lineage>
        <taxon>Eukaryota</taxon>
        <taxon>Sar</taxon>
        <taxon>Stramenopiles</taxon>
        <taxon>Ochrophyta</taxon>
        <taxon>Raphidophyceae</taxon>
        <taxon>Chattonellales</taxon>
        <taxon>Chattonellaceae</taxon>
        <taxon>Heterosigma</taxon>
    </lineage>
</organism>
<evidence type="ECO:0000256" key="3">
    <source>
        <dbReference type="SAM" id="SignalP"/>
    </source>
</evidence>
<evidence type="ECO:0000256" key="1">
    <source>
        <dbReference type="SAM" id="MobiDB-lite"/>
    </source>
</evidence>
<feature type="region of interest" description="Disordered" evidence="1">
    <location>
        <begin position="303"/>
        <end position="327"/>
    </location>
</feature>
<keyword evidence="3" id="KW-0732">Signal</keyword>
<reference evidence="4" key="1">
    <citation type="submission" date="2021-01" db="EMBL/GenBank/DDBJ databases">
        <authorList>
            <person name="Corre E."/>
            <person name="Pelletier E."/>
            <person name="Niang G."/>
            <person name="Scheremetjew M."/>
            <person name="Finn R."/>
            <person name="Kale V."/>
            <person name="Holt S."/>
            <person name="Cochrane G."/>
            <person name="Meng A."/>
            <person name="Brown T."/>
            <person name="Cohen L."/>
        </authorList>
    </citation>
    <scope>NUCLEOTIDE SEQUENCE</scope>
    <source>
        <strain evidence="4">CCMP3107</strain>
    </source>
</reference>
<evidence type="ECO:0000256" key="2">
    <source>
        <dbReference type="SAM" id="Phobius"/>
    </source>
</evidence>
<dbReference type="Pfam" id="PF12046">
    <property type="entry name" value="CCB1"/>
    <property type="match status" value="1"/>
</dbReference>
<feature type="transmembrane region" description="Helical" evidence="2">
    <location>
        <begin position="84"/>
        <end position="104"/>
    </location>
</feature>